<evidence type="ECO:0000313" key="3">
    <source>
        <dbReference type="Proteomes" id="UP000782554"/>
    </source>
</evidence>
<name>A0ABS7JT51_9SPHN</name>
<dbReference type="EMBL" id="JAIGNU010000001">
    <property type="protein sequence ID" value="MBX7500758.1"/>
    <property type="molecule type" value="Genomic_DNA"/>
</dbReference>
<keyword evidence="1" id="KW-1133">Transmembrane helix</keyword>
<organism evidence="2 3">
    <name type="scientific">Qipengyuania mesophila</name>
    <dbReference type="NCBI Taxonomy" id="2867246"/>
    <lineage>
        <taxon>Bacteria</taxon>
        <taxon>Pseudomonadati</taxon>
        <taxon>Pseudomonadota</taxon>
        <taxon>Alphaproteobacteria</taxon>
        <taxon>Sphingomonadales</taxon>
        <taxon>Erythrobacteraceae</taxon>
        <taxon>Qipengyuania</taxon>
    </lineage>
</organism>
<keyword evidence="1" id="KW-0812">Transmembrane</keyword>
<keyword evidence="1" id="KW-0472">Membrane</keyword>
<protein>
    <recommendedName>
        <fullName evidence="4">PEP-CTERM sorting domain-containing protein</fullName>
    </recommendedName>
</protein>
<sequence>MSSQFISLAAQFADLGGPAGIAARLVEPSALTLVAVGLAGVLIGRFLVSRNGD</sequence>
<keyword evidence="3" id="KW-1185">Reference proteome</keyword>
<reference evidence="2 3" key="1">
    <citation type="submission" date="2021-08" db="EMBL/GenBank/DDBJ databases">
        <title>Comparative Genomics Analysis of the Genus Qipengyuania Reveals Extensive Genetic Diversity and Metabolic Versatility, Including the Description of Fifteen Novel Species.</title>
        <authorList>
            <person name="Liu Y."/>
        </authorList>
    </citation>
    <scope>NUCLEOTIDE SEQUENCE [LARGE SCALE GENOMIC DNA]</scope>
    <source>
        <strain evidence="2 3">YG27</strain>
    </source>
</reference>
<dbReference type="Proteomes" id="UP000782554">
    <property type="component" value="Unassembled WGS sequence"/>
</dbReference>
<comment type="caution">
    <text evidence="2">The sequence shown here is derived from an EMBL/GenBank/DDBJ whole genome shotgun (WGS) entry which is preliminary data.</text>
</comment>
<proteinExistence type="predicted"/>
<evidence type="ECO:0000313" key="2">
    <source>
        <dbReference type="EMBL" id="MBX7500758.1"/>
    </source>
</evidence>
<evidence type="ECO:0000256" key="1">
    <source>
        <dbReference type="SAM" id="Phobius"/>
    </source>
</evidence>
<accession>A0ABS7JT51</accession>
<dbReference type="RefSeq" id="WP_221601353.1">
    <property type="nucleotide sequence ID" value="NZ_JAIGNU010000001.1"/>
</dbReference>
<gene>
    <name evidence="2" type="ORF">K3181_04830</name>
</gene>
<feature type="transmembrane region" description="Helical" evidence="1">
    <location>
        <begin position="30"/>
        <end position="48"/>
    </location>
</feature>
<evidence type="ECO:0008006" key="4">
    <source>
        <dbReference type="Google" id="ProtNLM"/>
    </source>
</evidence>